<dbReference type="AlphaFoldDB" id="A0A5M3MAL3"/>
<evidence type="ECO:0000256" key="13">
    <source>
        <dbReference type="ARBA" id="ARBA00048494"/>
    </source>
</evidence>
<protein>
    <recommendedName>
        <fullName evidence="12">chitin deacetylase</fullName>
        <ecNumber evidence="12">3.5.1.41</ecNumber>
    </recommendedName>
</protein>
<keyword evidence="4" id="KW-0336">GPI-anchor</keyword>
<dbReference type="InterPro" id="IPR002509">
    <property type="entry name" value="NODB_dom"/>
</dbReference>
<evidence type="ECO:0000256" key="2">
    <source>
        <dbReference type="ARBA" id="ARBA00004609"/>
    </source>
</evidence>
<evidence type="ECO:0000256" key="11">
    <source>
        <dbReference type="ARBA" id="ARBA00023326"/>
    </source>
</evidence>
<organism evidence="17 18">
    <name type="scientific">Coniophora puteana (strain RWD-64-598)</name>
    <name type="common">Brown rot fungus</name>
    <dbReference type="NCBI Taxonomy" id="741705"/>
    <lineage>
        <taxon>Eukaryota</taxon>
        <taxon>Fungi</taxon>
        <taxon>Dikarya</taxon>
        <taxon>Basidiomycota</taxon>
        <taxon>Agaricomycotina</taxon>
        <taxon>Agaricomycetes</taxon>
        <taxon>Agaricomycetidae</taxon>
        <taxon>Boletales</taxon>
        <taxon>Coniophorineae</taxon>
        <taxon>Coniophoraceae</taxon>
        <taxon>Coniophora</taxon>
    </lineage>
</organism>
<feature type="signal peptide" evidence="15">
    <location>
        <begin position="1"/>
        <end position="19"/>
    </location>
</feature>
<evidence type="ECO:0000256" key="7">
    <source>
        <dbReference type="ARBA" id="ARBA00023277"/>
    </source>
</evidence>
<sequence length="424" mass="45484">MPSRLASSVLLAVVTLATASHSAKIANDYDQPSSAWYQPDDHPVHALFKRGHVAVDATMSYPEVGSAQWRAGYPAAEAPTETLPKAWVDRLNAAVTAGKIPNIPQSILTQGVAPTYPEGYDPNNSTVCSSTYKCITPGDIWDAPTGKLALSFDDGPLPASTALLQFLAKNKQKATHFFIGTNILNNPQVFKTAFNDNKDDIAVHTWTHPYMTSKSNEQVLGELGWTMEIIHNSTGGRIPKYWRPPYGDSDMRVRAIAKEVFGLTTVIWNQDTNDWSLSEPVPLTTSTEIHANMTQWLTGPKTPGLVILEHELSNASVQSFIDAYPMMTSNKWNVVSLAALDGGASYQNAYDSSAPVAAANVGDLNVKAPAAPASSSTTQASKPSGTTAGKPKAAQRNGGSYNEPVTFVSVGVTLFSVLLGIYSL</sequence>
<dbReference type="RefSeq" id="XP_007773386.1">
    <property type="nucleotide sequence ID" value="XM_007775196.1"/>
</dbReference>
<dbReference type="EC" id="3.5.1.41" evidence="12"/>
<keyword evidence="9" id="KW-0449">Lipoprotein</keyword>
<evidence type="ECO:0000259" key="16">
    <source>
        <dbReference type="PROSITE" id="PS51677"/>
    </source>
</evidence>
<dbReference type="Gene3D" id="3.20.20.370">
    <property type="entry name" value="Glycoside hydrolase/deacetylase"/>
    <property type="match status" value="1"/>
</dbReference>
<dbReference type="OMA" id="GDIWDAP"/>
<evidence type="ECO:0000256" key="6">
    <source>
        <dbReference type="ARBA" id="ARBA00023136"/>
    </source>
</evidence>
<reference evidence="18" key="1">
    <citation type="journal article" date="2012" name="Science">
        <title>The Paleozoic origin of enzymatic lignin decomposition reconstructed from 31 fungal genomes.</title>
        <authorList>
            <person name="Floudas D."/>
            <person name="Binder M."/>
            <person name="Riley R."/>
            <person name="Barry K."/>
            <person name="Blanchette R.A."/>
            <person name="Henrissat B."/>
            <person name="Martinez A.T."/>
            <person name="Otillar R."/>
            <person name="Spatafora J.W."/>
            <person name="Yadav J.S."/>
            <person name="Aerts A."/>
            <person name="Benoit I."/>
            <person name="Boyd A."/>
            <person name="Carlson A."/>
            <person name="Copeland A."/>
            <person name="Coutinho P.M."/>
            <person name="de Vries R.P."/>
            <person name="Ferreira P."/>
            <person name="Findley K."/>
            <person name="Foster B."/>
            <person name="Gaskell J."/>
            <person name="Glotzer D."/>
            <person name="Gorecki P."/>
            <person name="Heitman J."/>
            <person name="Hesse C."/>
            <person name="Hori C."/>
            <person name="Igarashi K."/>
            <person name="Jurgens J.A."/>
            <person name="Kallen N."/>
            <person name="Kersten P."/>
            <person name="Kohler A."/>
            <person name="Kuees U."/>
            <person name="Kumar T.K.A."/>
            <person name="Kuo A."/>
            <person name="LaButti K."/>
            <person name="Larrondo L.F."/>
            <person name="Lindquist E."/>
            <person name="Ling A."/>
            <person name="Lombard V."/>
            <person name="Lucas S."/>
            <person name="Lundell T."/>
            <person name="Martin R."/>
            <person name="McLaughlin D.J."/>
            <person name="Morgenstern I."/>
            <person name="Morin E."/>
            <person name="Murat C."/>
            <person name="Nagy L.G."/>
            <person name="Nolan M."/>
            <person name="Ohm R.A."/>
            <person name="Patyshakuliyeva A."/>
            <person name="Rokas A."/>
            <person name="Ruiz-Duenas F.J."/>
            <person name="Sabat G."/>
            <person name="Salamov A."/>
            <person name="Samejima M."/>
            <person name="Schmutz J."/>
            <person name="Slot J.C."/>
            <person name="St John F."/>
            <person name="Stenlid J."/>
            <person name="Sun H."/>
            <person name="Sun S."/>
            <person name="Syed K."/>
            <person name="Tsang A."/>
            <person name="Wiebenga A."/>
            <person name="Young D."/>
            <person name="Pisabarro A."/>
            <person name="Eastwood D.C."/>
            <person name="Martin F."/>
            <person name="Cullen D."/>
            <person name="Grigoriev I.V."/>
            <person name="Hibbett D.S."/>
        </authorList>
    </citation>
    <scope>NUCLEOTIDE SEQUENCE [LARGE SCALE GENOMIC DNA]</scope>
    <source>
        <strain evidence="18">RWD-64-598 SS2</strain>
    </source>
</reference>
<comment type="caution">
    <text evidence="17">The sequence shown here is derived from an EMBL/GenBank/DDBJ whole genome shotgun (WGS) entry which is preliminary data.</text>
</comment>
<evidence type="ECO:0000256" key="3">
    <source>
        <dbReference type="ARBA" id="ARBA00022475"/>
    </source>
</evidence>
<evidence type="ECO:0000256" key="12">
    <source>
        <dbReference type="ARBA" id="ARBA00024056"/>
    </source>
</evidence>
<keyword evidence="8" id="KW-0170">Cobalt</keyword>
<keyword evidence="11" id="KW-0624">Polysaccharide degradation</keyword>
<dbReference type="GO" id="GO:0006032">
    <property type="term" value="P:chitin catabolic process"/>
    <property type="evidence" value="ECO:0007669"/>
    <property type="project" value="UniProtKB-KW"/>
</dbReference>
<dbReference type="GO" id="GO:0098552">
    <property type="term" value="C:side of membrane"/>
    <property type="evidence" value="ECO:0007669"/>
    <property type="project" value="UniProtKB-KW"/>
</dbReference>
<dbReference type="PANTHER" id="PTHR10587:SF135">
    <property type="entry name" value="CHITIN DEACETYLASE 3"/>
    <property type="match status" value="1"/>
</dbReference>
<accession>A0A5M3MAL3</accession>
<evidence type="ECO:0000256" key="4">
    <source>
        <dbReference type="ARBA" id="ARBA00022622"/>
    </source>
</evidence>
<keyword evidence="18" id="KW-1185">Reference proteome</keyword>
<feature type="domain" description="NodB homology" evidence="16">
    <location>
        <begin position="146"/>
        <end position="335"/>
    </location>
</feature>
<dbReference type="GO" id="GO:0004099">
    <property type="term" value="F:chitin deacetylase activity"/>
    <property type="evidence" value="ECO:0007669"/>
    <property type="project" value="UniProtKB-EC"/>
</dbReference>
<name>A0A5M3MAL3_CONPW</name>
<keyword evidence="5" id="KW-0146">Chitin degradation</keyword>
<evidence type="ECO:0000256" key="15">
    <source>
        <dbReference type="SAM" id="SignalP"/>
    </source>
</evidence>
<dbReference type="InterPro" id="IPR011330">
    <property type="entry name" value="Glyco_hydro/deAcase_b/a-brl"/>
</dbReference>
<dbReference type="KEGG" id="cput:CONPUDRAFT_130486"/>
<evidence type="ECO:0000313" key="18">
    <source>
        <dbReference type="Proteomes" id="UP000053558"/>
    </source>
</evidence>
<evidence type="ECO:0000256" key="14">
    <source>
        <dbReference type="SAM" id="MobiDB-lite"/>
    </source>
</evidence>
<keyword evidence="4" id="KW-0325">Glycoprotein</keyword>
<keyword evidence="15" id="KW-0732">Signal</keyword>
<evidence type="ECO:0000313" key="17">
    <source>
        <dbReference type="EMBL" id="EIW76113.1"/>
    </source>
</evidence>
<evidence type="ECO:0000256" key="9">
    <source>
        <dbReference type="ARBA" id="ARBA00023288"/>
    </source>
</evidence>
<proteinExistence type="predicted"/>
<evidence type="ECO:0000256" key="5">
    <source>
        <dbReference type="ARBA" id="ARBA00023024"/>
    </source>
</evidence>
<dbReference type="GeneID" id="19200273"/>
<dbReference type="PANTHER" id="PTHR10587">
    <property type="entry name" value="GLYCOSYL TRANSFERASE-RELATED"/>
    <property type="match status" value="1"/>
</dbReference>
<evidence type="ECO:0000256" key="8">
    <source>
        <dbReference type="ARBA" id="ARBA00023285"/>
    </source>
</evidence>
<keyword evidence="3" id="KW-1003">Cell membrane</keyword>
<feature type="region of interest" description="Disordered" evidence="14">
    <location>
        <begin position="369"/>
        <end position="398"/>
    </location>
</feature>
<comment type="subcellular location">
    <subcellularLocation>
        <location evidence="2">Cell membrane</location>
        <topology evidence="2">Lipid-anchor</topology>
        <topology evidence="2">GPI-anchor</topology>
    </subcellularLocation>
</comment>
<dbReference type="GO" id="GO:0000272">
    <property type="term" value="P:polysaccharide catabolic process"/>
    <property type="evidence" value="ECO:0007669"/>
    <property type="project" value="UniProtKB-KW"/>
</dbReference>
<dbReference type="OrthoDB" id="407355at2759"/>
<feature type="chain" id="PRO_5024439691" description="chitin deacetylase" evidence="15">
    <location>
        <begin position="20"/>
        <end position="424"/>
    </location>
</feature>
<comment type="catalytic activity">
    <reaction evidence="13">
        <text>[(1-&gt;4)-N-acetyl-beta-D-glucosaminyl](n) + n H2O = chitosan + n acetate</text>
        <dbReference type="Rhea" id="RHEA:10464"/>
        <dbReference type="Rhea" id="RHEA-COMP:9593"/>
        <dbReference type="Rhea" id="RHEA-COMP:9597"/>
        <dbReference type="ChEBI" id="CHEBI:15377"/>
        <dbReference type="ChEBI" id="CHEBI:17029"/>
        <dbReference type="ChEBI" id="CHEBI:30089"/>
        <dbReference type="ChEBI" id="CHEBI:57704"/>
        <dbReference type="EC" id="3.5.1.41"/>
    </reaction>
    <physiologicalReaction direction="left-to-right" evidence="13">
        <dbReference type="Rhea" id="RHEA:10465"/>
    </physiologicalReaction>
</comment>
<keyword evidence="7" id="KW-0119">Carbohydrate metabolism</keyword>
<evidence type="ECO:0000256" key="10">
    <source>
        <dbReference type="ARBA" id="ARBA00023316"/>
    </source>
</evidence>
<dbReference type="GO" id="GO:0009272">
    <property type="term" value="P:fungal-type cell wall biogenesis"/>
    <property type="evidence" value="ECO:0007669"/>
    <property type="project" value="UniProtKB-ARBA"/>
</dbReference>
<dbReference type="Proteomes" id="UP000053558">
    <property type="component" value="Unassembled WGS sequence"/>
</dbReference>
<evidence type="ECO:0000256" key="1">
    <source>
        <dbReference type="ARBA" id="ARBA00001941"/>
    </source>
</evidence>
<keyword evidence="10" id="KW-0961">Cell wall biogenesis/degradation</keyword>
<dbReference type="PROSITE" id="PS51677">
    <property type="entry name" value="NODB"/>
    <property type="match status" value="1"/>
</dbReference>
<dbReference type="GO" id="GO:0071555">
    <property type="term" value="P:cell wall organization"/>
    <property type="evidence" value="ECO:0007669"/>
    <property type="project" value="UniProtKB-KW"/>
</dbReference>
<dbReference type="GO" id="GO:0005886">
    <property type="term" value="C:plasma membrane"/>
    <property type="evidence" value="ECO:0007669"/>
    <property type="project" value="UniProtKB-SubCell"/>
</dbReference>
<keyword evidence="6" id="KW-0472">Membrane</keyword>
<comment type="cofactor">
    <cofactor evidence="1">
        <name>Co(2+)</name>
        <dbReference type="ChEBI" id="CHEBI:48828"/>
    </cofactor>
</comment>
<dbReference type="EMBL" id="JH711586">
    <property type="protein sequence ID" value="EIW76113.1"/>
    <property type="molecule type" value="Genomic_DNA"/>
</dbReference>
<gene>
    <name evidence="17" type="ORF">CONPUDRAFT_130486</name>
</gene>
<dbReference type="Pfam" id="PF01522">
    <property type="entry name" value="Polysacc_deac_1"/>
    <property type="match status" value="1"/>
</dbReference>
<feature type="compositionally biased region" description="Low complexity" evidence="14">
    <location>
        <begin position="369"/>
        <end position="384"/>
    </location>
</feature>
<dbReference type="SUPFAM" id="SSF88713">
    <property type="entry name" value="Glycoside hydrolase/deacetylase"/>
    <property type="match status" value="1"/>
</dbReference>
<dbReference type="InterPro" id="IPR050248">
    <property type="entry name" value="Polysacc_deacetylase_ArnD"/>
</dbReference>